<dbReference type="PANTHER" id="PTHR43031">
    <property type="entry name" value="FAD-DEPENDENT OXIDOREDUCTASE"/>
    <property type="match status" value="1"/>
</dbReference>
<gene>
    <name evidence="2" type="ORF">FHX53_001203</name>
</gene>
<evidence type="ECO:0000313" key="3">
    <source>
        <dbReference type="Proteomes" id="UP000585905"/>
    </source>
</evidence>
<dbReference type="EMBL" id="JACGWX010000002">
    <property type="protein sequence ID" value="MBA8847618.1"/>
    <property type="molecule type" value="Genomic_DNA"/>
</dbReference>
<dbReference type="Pfam" id="PF00581">
    <property type="entry name" value="Rhodanese"/>
    <property type="match status" value="1"/>
</dbReference>
<organism evidence="2 3">
    <name type="scientific">Microcella alkalica</name>
    <dbReference type="NCBI Taxonomy" id="355930"/>
    <lineage>
        <taxon>Bacteria</taxon>
        <taxon>Bacillati</taxon>
        <taxon>Actinomycetota</taxon>
        <taxon>Actinomycetes</taxon>
        <taxon>Micrococcales</taxon>
        <taxon>Microbacteriaceae</taxon>
        <taxon>Microcella</taxon>
    </lineage>
</organism>
<dbReference type="PANTHER" id="PTHR43031:SF17">
    <property type="entry name" value="SULFURTRANSFERASE YTWF-RELATED"/>
    <property type="match status" value="1"/>
</dbReference>
<evidence type="ECO:0000259" key="1">
    <source>
        <dbReference type="PROSITE" id="PS50206"/>
    </source>
</evidence>
<dbReference type="GO" id="GO:0004792">
    <property type="term" value="F:thiosulfate-cyanide sulfurtransferase activity"/>
    <property type="evidence" value="ECO:0007669"/>
    <property type="project" value="InterPro"/>
</dbReference>
<reference evidence="2 3" key="1">
    <citation type="submission" date="2020-07" db="EMBL/GenBank/DDBJ databases">
        <title>Sequencing the genomes of 1000 actinobacteria strains.</title>
        <authorList>
            <person name="Klenk H.-P."/>
        </authorList>
    </citation>
    <scope>NUCLEOTIDE SEQUENCE [LARGE SCALE GENOMIC DNA]</scope>
    <source>
        <strain evidence="2 3">DSM 19663</strain>
    </source>
</reference>
<feature type="domain" description="Rhodanese" evidence="1">
    <location>
        <begin position="15"/>
        <end position="102"/>
    </location>
</feature>
<dbReference type="InterPro" id="IPR050229">
    <property type="entry name" value="GlpE_sulfurtransferase"/>
</dbReference>
<dbReference type="SMART" id="SM00450">
    <property type="entry name" value="RHOD"/>
    <property type="match status" value="1"/>
</dbReference>
<dbReference type="InterPro" id="IPR036873">
    <property type="entry name" value="Rhodanese-like_dom_sf"/>
</dbReference>
<dbReference type="Gene3D" id="3.40.250.10">
    <property type="entry name" value="Rhodanese-like domain"/>
    <property type="match status" value="1"/>
</dbReference>
<sequence length="106" mass="11395">MADEITVDELAQHHAQGPIALIDVRELDEYTAAHVPGARLVPLGTIPDATESLPPDERIYVICHSGARSLRAADYLLARGFDAVSVAGGTSAWVQRGLDYETGERP</sequence>
<proteinExistence type="predicted"/>
<accession>A0A839ED95</accession>
<dbReference type="Proteomes" id="UP000585905">
    <property type="component" value="Unassembled WGS sequence"/>
</dbReference>
<dbReference type="PROSITE" id="PS50206">
    <property type="entry name" value="RHODANESE_3"/>
    <property type="match status" value="1"/>
</dbReference>
<dbReference type="InterPro" id="IPR001307">
    <property type="entry name" value="Thiosulphate_STrfase_CS"/>
</dbReference>
<dbReference type="SUPFAM" id="SSF52821">
    <property type="entry name" value="Rhodanese/Cell cycle control phosphatase"/>
    <property type="match status" value="1"/>
</dbReference>
<dbReference type="AlphaFoldDB" id="A0A839ED95"/>
<dbReference type="CDD" id="cd00158">
    <property type="entry name" value="RHOD"/>
    <property type="match status" value="1"/>
</dbReference>
<dbReference type="RefSeq" id="WP_182490430.1">
    <property type="nucleotide sequence ID" value="NZ_BAAAOV010000015.1"/>
</dbReference>
<comment type="caution">
    <text evidence="2">The sequence shown here is derived from an EMBL/GenBank/DDBJ whole genome shotgun (WGS) entry which is preliminary data.</text>
</comment>
<protein>
    <submittedName>
        <fullName evidence="2">Rhodanese-related sulfurtransferase</fullName>
    </submittedName>
</protein>
<dbReference type="InterPro" id="IPR001763">
    <property type="entry name" value="Rhodanese-like_dom"/>
</dbReference>
<name>A0A839ED95_9MICO</name>
<dbReference type="PROSITE" id="PS00380">
    <property type="entry name" value="RHODANESE_1"/>
    <property type="match status" value="1"/>
</dbReference>
<keyword evidence="2" id="KW-0808">Transferase</keyword>
<evidence type="ECO:0000313" key="2">
    <source>
        <dbReference type="EMBL" id="MBA8847618.1"/>
    </source>
</evidence>
<keyword evidence="3" id="KW-1185">Reference proteome</keyword>